<gene>
    <name evidence="1" type="ORF">LTR37_009949</name>
</gene>
<organism evidence="1 2">
    <name type="scientific">Vermiconidia calcicola</name>
    <dbReference type="NCBI Taxonomy" id="1690605"/>
    <lineage>
        <taxon>Eukaryota</taxon>
        <taxon>Fungi</taxon>
        <taxon>Dikarya</taxon>
        <taxon>Ascomycota</taxon>
        <taxon>Pezizomycotina</taxon>
        <taxon>Dothideomycetes</taxon>
        <taxon>Dothideomycetidae</taxon>
        <taxon>Mycosphaerellales</taxon>
        <taxon>Extremaceae</taxon>
        <taxon>Vermiconidia</taxon>
    </lineage>
</organism>
<proteinExistence type="predicted"/>
<protein>
    <submittedName>
        <fullName evidence="1">Uncharacterized protein</fullName>
    </submittedName>
</protein>
<comment type="caution">
    <text evidence="1">The sequence shown here is derived from an EMBL/GenBank/DDBJ whole genome shotgun (WGS) entry which is preliminary data.</text>
</comment>
<accession>A0ACC3N642</accession>
<evidence type="ECO:0000313" key="2">
    <source>
        <dbReference type="Proteomes" id="UP001281147"/>
    </source>
</evidence>
<sequence>MWYHVSEPNSYLAVTGAGIDKVKIVKKAFVMPFQKVTKLSITPFDFSMSLQAMTSEKLQFSLPAVFTIGPHDDIASLMKYAVLLTGDSDGQVQARGGAVATGRNHVQDIVKGIIEGETRSIVSNMTVEELFNNRRLFKTQVIECVQKELDQFGMRKIPKIDAHTAVLATERKVEKANADQIFKMREIEISRELNLEQIAAQRAAEQRDAELQKGVEEKRAHMELERLRATTVVQAKIARESTQEKADADLYSSNKRADAQQYTQTAEAEAVYTRAARDAEAALLTRTKDAEARERDAEATFFAKQKEVEASYLAQKKESEGLLEMAKAYGALADVMGGPQGLMQFLMLQNNTFEKLAAQNAKAINGLHPKMNVWNTGNQEGGVDSTAPIRNLFQSLPPLLSTIRDQTGMMPPSWLAQMPQGQNGEVTAEEKTKQKKLVNGH</sequence>
<name>A0ACC3N642_9PEZI</name>
<dbReference type="Proteomes" id="UP001281147">
    <property type="component" value="Unassembled WGS sequence"/>
</dbReference>
<dbReference type="EMBL" id="JAUTXU010000080">
    <property type="protein sequence ID" value="KAK3710928.1"/>
    <property type="molecule type" value="Genomic_DNA"/>
</dbReference>
<keyword evidence="2" id="KW-1185">Reference proteome</keyword>
<reference evidence="1" key="1">
    <citation type="submission" date="2023-07" db="EMBL/GenBank/DDBJ databases">
        <title>Black Yeasts Isolated from many extreme environments.</title>
        <authorList>
            <person name="Coleine C."/>
            <person name="Stajich J.E."/>
            <person name="Selbmann L."/>
        </authorList>
    </citation>
    <scope>NUCLEOTIDE SEQUENCE</scope>
    <source>
        <strain evidence="1">CCFEE 5714</strain>
    </source>
</reference>
<evidence type="ECO:0000313" key="1">
    <source>
        <dbReference type="EMBL" id="KAK3710928.1"/>
    </source>
</evidence>